<reference evidence="4" key="1">
    <citation type="journal article" date="2014" name="PLoS ONE">
        <title>Transcriptome-Based Identification of ABC Transporters in the Western Tarnished Plant Bug Lygus hesperus.</title>
        <authorList>
            <person name="Hull J.J."/>
            <person name="Chaney K."/>
            <person name="Geib S.M."/>
            <person name="Fabrick J.A."/>
            <person name="Brent C.S."/>
            <person name="Walsh D."/>
            <person name="Lavine L.C."/>
        </authorList>
    </citation>
    <scope>NUCLEOTIDE SEQUENCE</scope>
</reference>
<evidence type="ECO:0000256" key="2">
    <source>
        <dbReference type="SAM" id="MobiDB-lite"/>
    </source>
</evidence>
<feature type="region of interest" description="Disordered" evidence="2">
    <location>
        <begin position="182"/>
        <end position="231"/>
    </location>
</feature>
<dbReference type="InterPro" id="IPR052004">
    <property type="entry name" value="Dynein_assembly_factor_4"/>
</dbReference>
<dbReference type="GO" id="GO:0036158">
    <property type="term" value="P:outer dynein arm assembly"/>
    <property type="evidence" value="ECO:0007669"/>
    <property type="project" value="TreeGrafter"/>
</dbReference>
<proteinExistence type="predicted"/>
<dbReference type="PANTHER" id="PTHR46492">
    <property type="entry name" value="DYNEIN ASSEMBLY FACTOR 4, AXONEMAL"/>
    <property type="match status" value="1"/>
</dbReference>
<dbReference type="SUPFAM" id="SSF49764">
    <property type="entry name" value="HSP20-like chaperones"/>
    <property type="match status" value="1"/>
</dbReference>
<dbReference type="SUPFAM" id="SSF48452">
    <property type="entry name" value="TPR-like"/>
    <property type="match status" value="1"/>
</dbReference>
<dbReference type="Gene3D" id="1.25.40.10">
    <property type="entry name" value="Tetratricopeptide repeat domain"/>
    <property type="match status" value="1"/>
</dbReference>
<organism evidence="4">
    <name type="scientific">Lygus hesperus</name>
    <name type="common">Western plant bug</name>
    <dbReference type="NCBI Taxonomy" id="30085"/>
    <lineage>
        <taxon>Eukaryota</taxon>
        <taxon>Metazoa</taxon>
        <taxon>Ecdysozoa</taxon>
        <taxon>Arthropoda</taxon>
        <taxon>Hexapoda</taxon>
        <taxon>Insecta</taxon>
        <taxon>Pterygota</taxon>
        <taxon>Neoptera</taxon>
        <taxon>Paraneoptera</taxon>
        <taxon>Hemiptera</taxon>
        <taxon>Heteroptera</taxon>
        <taxon>Panheteroptera</taxon>
        <taxon>Cimicomorpha</taxon>
        <taxon>Miridae</taxon>
        <taxon>Mirini</taxon>
        <taxon>Lygus</taxon>
    </lineage>
</organism>
<reference evidence="4" key="2">
    <citation type="submission" date="2014-07" db="EMBL/GenBank/DDBJ databases">
        <authorList>
            <person name="Hull J."/>
        </authorList>
    </citation>
    <scope>NUCLEOTIDE SEQUENCE</scope>
</reference>
<dbReference type="EMBL" id="GBHO01002586">
    <property type="protein sequence ID" value="JAG41018.1"/>
    <property type="molecule type" value="Transcribed_RNA"/>
</dbReference>
<dbReference type="PROSITE" id="PS51203">
    <property type="entry name" value="CS"/>
    <property type="match status" value="1"/>
</dbReference>
<dbReference type="Pfam" id="PF04969">
    <property type="entry name" value="CS"/>
    <property type="match status" value="1"/>
</dbReference>
<dbReference type="Gene3D" id="2.60.40.790">
    <property type="match status" value="1"/>
</dbReference>
<protein>
    <recommendedName>
        <fullName evidence="3">CS domain-containing protein</fullName>
    </recommendedName>
</protein>
<sequence length="450" mass="51611">MPLIVNDYTWSQTDSLVIVKVPLHKKLPRDVDLFTSSKYIKAHFPPYLFEAALSEEIVEENSKCVLRDGHILFLLAKRENMTWASLTKELTKQELIRLKEEAIAETHNKFEKMSNEKAIQKSQRQSACVSKHLALEGEAKAEIQRKKETLKTNALTDFMEWKKTETDDSSTLLPLWKKLQAKPSEMQSDEEHPKDDHLIFDDESIKTKKETQNINKKLKPPPKTEKPLPPNAPIRVFVNIKCDFTHRSFPTPMRESKFTEEEEWLSKQAEARRKTGFMVEDLRPEENNPEWLLDKGKSFHDVGNYLGAVSAFSHAIRTWNKIPELYAARAATQVKLGNWRRAIFDATECLELCRPHVEANADLRFACHLHRGLGLLEVGKGKSALADFIEALELRPDDGRLEHLMDRAESLQAEQEVAEAQETMRRLITTEDDGAAKLDTKYLSPADLAN</sequence>
<dbReference type="InterPro" id="IPR007052">
    <property type="entry name" value="CS_dom"/>
</dbReference>
<evidence type="ECO:0000313" key="4">
    <source>
        <dbReference type="EMBL" id="JAG41018.1"/>
    </source>
</evidence>
<dbReference type="InterPro" id="IPR008978">
    <property type="entry name" value="HSP20-like_chaperone"/>
</dbReference>
<dbReference type="SMART" id="SM00028">
    <property type="entry name" value="TPR"/>
    <property type="match status" value="3"/>
</dbReference>
<feature type="compositionally biased region" description="Basic and acidic residues" evidence="2">
    <location>
        <begin position="189"/>
        <end position="211"/>
    </location>
</feature>
<evidence type="ECO:0000259" key="3">
    <source>
        <dbReference type="PROSITE" id="PS51203"/>
    </source>
</evidence>
<gene>
    <name evidence="4" type="ORF">CM83_24488</name>
</gene>
<name>A0A0A9ZCE5_LYGHE</name>
<dbReference type="InterPro" id="IPR011990">
    <property type="entry name" value="TPR-like_helical_dom_sf"/>
</dbReference>
<dbReference type="InterPro" id="IPR019734">
    <property type="entry name" value="TPR_rpt"/>
</dbReference>
<dbReference type="PANTHER" id="PTHR46492:SF1">
    <property type="entry name" value="DYNEIN AXONEMAL ASSEMBLY FACTOR 4"/>
    <property type="match status" value="1"/>
</dbReference>
<dbReference type="AlphaFoldDB" id="A0A0A9ZCE5"/>
<feature type="coiled-coil region" evidence="1">
    <location>
        <begin position="401"/>
        <end position="430"/>
    </location>
</feature>
<evidence type="ECO:0000256" key="1">
    <source>
        <dbReference type="SAM" id="Coils"/>
    </source>
</evidence>
<dbReference type="GO" id="GO:0003341">
    <property type="term" value="P:cilium movement"/>
    <property type="evidence" value="ECO:0007669"/>
    <property type="project" value="TreeGrafter"/>
</dbReference>
<keyword evidence="1" id="KW-0175">Coiled coil</keyword>
<feature type="domain" description="CS" evidence="3">
    <location>
        <begin position="3"/>
        <end position="87"/>
    </location>
</feature>
<accession>A0A0A9ZCE5</accession>
<dbReference type="GO" id="GO:0036159">
    <property type="term" value="P:inner dynein arm assembly"/>
    <property type="evidence" value="ECO:0007669"/>
    <property type="project" value="TreeGrafter"/>
</dbReference>